<proteinExistence type="predicted"/>
<sequence length="186" mass="21336">MNTSSSPCPHPSPPTPKNTTTGITCEYQSSCTLPTSPDKPKHRKVISHIFGRNKVSTRRIPQQAWIHYCRKHYQRVRYQTSSWPLLQCELVLESLKRMEQCGEIQEFEVTLRKREVERKMGGEVKGESPVPQWLADEVGKKSFAEVRQLVQRIRASLEALLGTEKVSFPDIEILPIFGSDDGHEYE</sequence>
<dbReference type="STRING" id="1448318.A0A319EEV8"/>
<accession>A0A319EEV8</accession>
<gene>
    <name evidence="2" type="ORF">BO78DRAFT_56380</name>
</gene>
<feature type="region of interest" description="Disordered" evidence="1">
    <location>
        <begin position="1"/>
        <end position="21"/>
    </location>
</feature>
<evidence type="ECO:0000256" key="1">
    <source>
        <dbReference type="SAM" id="MobiDB-lite"/>
    </source>
</evidence>
<keyword evidence="3" id="KW-1185">Reference proteome</keyword>
<evidence type="ECO:0000313" key="2">
    <source>
        <dbReference type="EMBL" id="PYI08782.1"/>
    </source>
</evidence>
<dbReference type="EMBL" id="KZ826332">
    <property type="protein sequence ID" value="PYI08782.1"/>
    <property type="molecule type" value="Genomic_DNA"/>
</dbReference>
<name>A0A319EEV8_ASPSB</name>
<dbReference type="AlphaFoldDB" id="A0A319EEV8"/>
<dbReference type="OrthoDB" id="4161595at2759"/>
<reference evidence="2 3" key="1">
    <citation type="submission" date="2018-02" db="EMBL/GenBank/DDBJ databases">
        <title>The genomes of Aspergillus section Nigri reveals drivers in fungal speciation.</title>
        <authorList>
            <consortium name="DOE Joint Genome Institute"/>
            <person name="Vesth T.C."/>
            <person name="Nybo J."/>
            <person name="Theobald S."/>
            <person name="Brandl J."/>
            <person name="Frisvad J.C."/>
            <person name="Nielsen K.F."/>
            <person name="Lyhne E.K."/>
            <person name="Kogle M.E."/>
            <person name="Kuo A."/>
            <person name="Riley R."/>
            <person name="Clum A."/>
            <person name="Nolan M."/>
            <person name="Lipzen A."/>
            <person name="Salamov A."/>
            <person name="Henrissat B."/>
            <person name="Wiebenga A."/>
            <person name="De vries R.P."/>
            <person name="Grigoriev I.V."/>
            <person name="Mortensen U.H."/>
            <person name="Andersen M.R."/>
            <person name="Baker S.E."/>
        </authorList>
    </citation>
    <scope>NUCLEOTIDE SEQUENCE [LARGE SCALE GENOMIC DNA]</scope>
    <source>
        <strain evidence="2 3">CBS 121057</strain>
    </source>
</reference>
<organism evidence="2 3">
    <name type="scientific">Aspergillus sclerotiicarbonarius (strain CBS 121057 / IBT 28362)</name>
    <dbReference type="NCBI Taxonomy" id="1448318"/>
    <lineage>
        <taxon>Eukaryota</taxon>
        <taxon>Fungi</taxon>
        <taxon>Dikarya</taxon>
        <taxon>Ascomycota</taxon>
        <taxon>Pezizomycotina</taxon>
        <taxon>Eurotiomycetes</taxon>
        <taxon>Eurotiomycetidae</taxon>
        <taxon>Eurotiales</taxon>
        <taxon>Aspergillaceae</taxon>
        <taxon>Aspergillus</taxon>
        <taxon>Aspergillus subgen. Circumdati</taxon>
    </lineage>
</organism>
<dbReference type="VEuPathDB" id="FungiDB:BO78DRAFT_56380"/>
<protein>
    <submittedName>
        <fullName evidence="2">Uncharacterized protein</fullName>
    </submittedName>
</protein>
<evidence type="ECO:0000313" key="3">
    <source>
        <dbReference type="Proteomes" id="UP000248423"/>
    </source>
</evidence>
<dbReference type="Proteomes" id="UP000248423">
    <property type="component" value="Unassembled WGS sequence"/>
</dbReference>